<accession>A0A1Z5K5X0</accession>
<reference evidence="1 2" key="1">
    <citation type="journal article" date="2015" name="Plant Cell">
        <title>Oil accumulation by the oleaginous diatom Fistulifera solaris as revealed by the genome and transcriptome.</title>
        <authorList>
            <person name="Tanaka T."/>
            <person name="Maeda Y."/>
            <person name="Veluchamy A."/>
            <person name="Tanaka M."/>
            <person name="Abida H."/>
            <person name="Marechal E."/>
            <person name="Bowler C."/>
            <person name="Muto M."/>
            <person name="Sunaga Y."/>
            <person name="Tanaka M."/>
            <person name="Yoshino T."/>
            <person name="Taniguchi T."/>
            <person name="Fukuda Y."/>
            <person name="Nemoto M."/>
            <person name="Matsumoto M."/>
            <person name="Wong P.S."/>
            <person name="Aburatani S."/>
            <person name="Fujibuchi W."/>
        </authorList>
    </citation>
    <scope>NUCLEOTIDE SEQUENCE [LARGE SCALE GENOMIC DNA]</scope>
    <source>
        <strain evidence="1 2">JPCC DA0580</strain>
    </source>
</reference>
<sequence length="233" mass="26138">MDSLNMDAVRDHLDSVPFKPLRRLSLTKSVSSLSDATCPPMSLVSMALSRRSHVSKAHAIVKRRVSFKTDATGEVFRTEHVYPRALEETSTGSLFYTQNERRRKQMNTQTEVASCRNINNSFVQAVETLFVSGDSVDDEEIQNLALSVTQHSCRGLERRVSGLFDRRRDCLRQQLLRLQSRLRDENTQPELQSQLLSNISIILSKNARLFAERVAAGDALQNQSDSSGVAKAA</sequence>
<dbReference type="InParanoid" id="A0A1Z5K5X0"/>
<name>A0A1Z5K5X0_FISSO</name>
<dbReference type="EMBL" id="BDSP01000170">
    <property type="protein sequence ID" value="GAX21619.1"/>
    <property type="molecule type" value="Genomic_DNA"/>
</dbReference>
<dbReference type="Proteomes" id="UP000198406">
    <property type="component" value="Unassembled WGS sequence"/>
</dbReference>
<dbReference type="AlphaFoldDB" id="A0A1Z5K5X0"/>
<keyword evidence="2" id="KW-1185">Reference proteome</keyword>
<evidence type="ECO:0000313" key="2">
    <source>
        <dbReference type="Proteomes" id="UP000198406"/>
    </source>
</evidence>
<organism evidence="1 2">
    <name type="scientific">Fistulifera solaris</name>
    <name type="common">Oleaginous diatom</name>
    <dbReference type="NCBI Taxonomy" id="1519565"/>
    <lineage>
        <taxon>Eukaryota</taxon>
        <taxon>Sar</taxon>
        <taxon>Stramenopiles</taxon>
        <taxon>Ochrophyta</taxon>
        <taxon>Bacillariophyta</taxon>
        <taxon>Bacillariophyceae</taxon>
        <taxon>Bacillariophycidae</taxon>
        <taxon>Naviculales</taxon>
        <taxon>Naviculaceae</taxon>
        <taxon>Fistulifera</taxon>
    </lineage>
</organism>
<proteinExistence type="predicted"/>
<evidence type="ECO:0000313" key="1">
    <source>
        <dbReference type="EMBL" id="GAX21619.1"/>
    </source>
</evidence>
<protein>
    <submittedName>
        <fullName evidence="1">Uncharacterized protein</fullName>
    </submittedName>
</protein>
<comment type="caution">
    <text evidence="1">The sequence shown here is derived from an EMBL/GenBank/DDBJ whole genome shotgun (WGS) entry which is preliminary data.</text>
</comment>
<gene>
    <name evidence="1" type="ORF">FisN_29Hu054</name>
</gene>